<keyword evidence="2" id="KW-0808">Transferase</keyword>
<evidence type="ECO:0000256" key="1">
    <source>
        <dbReference type="ARBA" id="ARBA00009861"/>
    </source>
</evidence>
<dbReference type="Gene3D" id="3.30.559.10">
    <property type="entry name" value="Chloramphenicol acetyltransferase-like domain"/>
    <property type="match status" value="3"/>
</dbReference>
<keyword evidence="4" id="KW-1185">Reference proteome</keyword>
<dbReference type="PANTHER" id="PTHR31623:SF83">
    <property type="entry name" value="ACETYL-COA-BENZYLALCOHOL ACETYLTRANSFERASE-LIKE"/>
    <property type="match status" value="1"/>
</dbReference>
<organism evidence="4 5">
    <name type="scientific">Rhodamnia argentea</name>
    <dbReference type="NCBI Taxonomy" id="178133"/>
    <lineage>
        <taxon>Eukaryota</taxon>
        <taxon>Viridiplantae</taxon>
        <taxon>Streptophyta</taxon>
        <taxon>Embryophyta</taxon>
        <taxon>Tracheophyta</taxon>
        <taxon>Spermatophyta</taxon>
        <taxon>Magnoliopsida</taxon>
        <taxon>eudicotyledons</taxon>
        <taxon>Gunneridae</taxon>
        <taxon>Pentapetalae</taxon>
        <taxon>rosids</taxon>
        <taxon>malvids</taxon>
        <taxon>Myrtales</taxon>
        <taxon>Myrtaceae</taxon>
        <taxon>Myrtoideae</taxon>
        <taxon>Myrteae</taxon>
        <taxon>Australasian group</taxon>
        <taxon>Rhodamnia</taxon>
    </lineage>
</organism>
<gene>
    <name evidence="5" type="primary">LOC125315300</name>
</gene>
<accession>A0ABM3HGH5</accession>
<evidence type="ECO:0000313" key="5">
    <source>
        <dbReference type="RefSeq" id="XP_048135708.1"/>
    </source>
</evidence>
<dbReference type="Proteomes" id="UP000827889">
    <property type="component" value="Chromosome 5"/>
</dbReference>
<protein>
    <submittedName>
        <fullName evidence="5">Acetyl-CoA-benzylalcohol acetyltransferase-like</fullName>
    </submittedName>
</protein>
<keyword evidence="3" id="KW-0012">Acyltransferase</keyword>
<reference evidence="5" key="1">
    <citation type="submission" date="2025-08" db="UniProtKB">
        <authorList>
            <consortium name="RefSeq"/>
        </authorList>
    </citation>
    <scope>IDENTIFICATION</scope>
    <source>
        <tissue evidence="5">Leaf</tissue>
    </source>
</reference>
<dbReference type="Pfam" id="PF02458">
    <property type="entry name" value="Transferase"/>
    <property type="match status" value="1"/>
</dbReference>
<dbReference type="RefSeq" id="XP_048135708.1">
    <property type="nucleotide sequence ID" value="XM_048279751.1"/>
</dbReference>
<proteinExistence type="inferred from homology"/>
<dbReference type="InterPro" id="IPR023213">
    <property type="entry name" value="CAT-like_dom_sf"/>
</dbReference>
<dbReference type="GeneID" id="125315300"/>
<dbReference type="PANTHER" id="PTHR31623">
    <property type="entry name" value="F21J9.9"/>
    <property type="match status" value="1"/>
</dbReference>
<sequence>MAVGLCISHRIADMHTISSFMSTWAMACGGSIHKAIHPCVDLSSIFPPRDLPKPEPPVRLMIGAKYVTKRFVFDRQSIAKLKAIAKKGGFDSKREPSRVELVKALVSIALLDVAKLKNARSKPFRISHMSVLEVKKLGLPVLVSLMRDVITTSLAKLVNVIDEENLGEMVMYLVREFQEELRKGEANVLLFTSWCRFPLHRADLGWGEPEFVSSLCSPFDSVTLMDHKEGDDDGGIVAQVSLTEGDMDLFCKQHDILQYASYKYKA</sequence>
<evidence type="ECO:0000256" key="3">
    <source>
        <dbReference type="ARBA" id="ARBA00023315"/>
    </source>
</evidence>
<evidence type="ECO:0000256" key="2">
    <source>
        <dbReference type="ARBA" id="ARBA00022679"/>
    </source>
</evidence>
<comment type="similarity">
    <text evidence="1">Belongs to the plant acyltransferase family.</text>
</comment>
<name>A0ABM3HGH5_9MYRT</name>
<evidence type="ECO:0000313" key="4">
    <source>
        <dbReference type="Proteomes" id="UP000827889"/>
    </source>
</evidence>